<dbReference type="AlphaFoldDB" id="A0A518CZY0"/>
<reference evidence="2 3" key="1">
    <citation type="submission" date="2019-02" db="EMBL/GenBank/DDBJ databases">
        <title>Deep-cultivation of Planctomycetes and their phenomic and genomic characterization uncovers novel biology.</title>
        <authorList>
            <person name="Wiegand S."/>
            <person name="Jogler M."/>
            <person name="Boedeker C."/>
            <person name="Pinto D."/>
            <person name="Vollmers J."/>
            <person name="Rivas-Marin E."/>
            <person name="Kohn T."/>
            <person name="Peeters S.H."/>
            <person name="Heuer A."/>
            <person name="Rast P."/>
            <person name="Oberbeckmann S."/>
            <person name="Bunk B."/>
            <person name="Jeske O."/>
            <person name="Meyerdierks A."/>
            <person name="Storesund J.E."/>
            <person name="Kallscheuer N."/>
            <person name="Luecker S."/>
            <person name="Lage O.M."/>
            <person name="Pohl T."/>
            <person name="Merkel B.J."/>
            <person name="Hornburger P."/>
            <person name="Mueller R.-W."/>
            <person name="Bruemmer F."/>
            <person name="Labrenz M."/>
            <person name="Spormann A.M."/>
            <person name="Op den Camp H."/>
            <person name="Overmann J."/>
            <person name="Amann R."/>
            <person name="Jetten M.S.M."/>
            <person name="Mascher T."/>
            <person name="Medema M.H."/>
            <person name="Devos D.P."/>
            <person name="Kaster A.-K."/>
            <person name="Ovreas L."/>
            <person name="Rohde M."/>
            <person name="Galperin M.Y."/>
            <person name="Jogler C."/>
        </authorList>
    </citation>
    <scope>NUCLEOTIDE SEQUENCE [LARGE SCALE GENOMIC DNA]</scope>
    <source>
        <strain evidence="2 3">Pla163</strain>
    </source>
</reference>
<name>A0A518CZY0_9BACT</name>
<dbReference type="RefSeq" id="WP_145186864.1">
    <property type="nucleotide sequence ID" value="NZ_CP036290.1"/>
</dbReference>
<organism evidence="2 3">
    <name type="scientific">Rohdeia mirabilis</name>
    <dbReference type="NCBI Taxonomy" id="2528008"/>
    <lineage>
        <taxon>Bacteria</taxon>
        <taxon>Pseudomonadati</taxon>
        <taxon>Planctomycetota</taxon>
        <taxon>Planctomycetia</taxon>
        <taxon>Planctomycetia incertae sedis</taxon>
        <taxon>Rohdeia</taxon>
    </lineage>
</organism>
<sequence length="701" mass="76580" precursor="true">MKTPILTPLFVAVPALLVLPAVLARTTGEVQPERRAALDEPGVAAVLEPGAGRRAAVVRDYKDDFMRAYKIGDRKGMARVAKDHTSEVAYWMFELASAITHTPDDEQAKLYDSISRAWGDSFNTGFGDNVLGYFEKLTDDERRSRVEVLDTYRRVTADYLRKRGEATDSERDAALQEIGASLDAVGQSFYDLGDMYHASRAWVFAGDAFSPRAVREEAASPTRELEYLKKALDACNKFDIGDAQHRDTRTRVSTLEIAIEKGGASEGPEAKKEEGSRLPFTFGAALEARAEAETFDDVKKRARLQFGWDADYPTWESIRLTSIGSSATLPGASGGPRIERQGDLSIVVTDEEGGARFYELTTEPQVITTKVGSGSSAYDYTFVARVGEVEGQFLGFRCNLKPTPDSMTVYLRPTAGSTFSIGKDAITVTDDNLDGVFGAGVADRGVNGLPRGVFRPSFDGVFVGKSKVAEPFSEIMRVGKDWYRIETLAGGRKFNVSPVVDMPVGELRLDYKGADLEWVVVRGDGVGSGLFFSLEAGKSVEVPVGSYHVYTGVVREKDAKALMVTGDSPSFEVTAGEQTRIQLGGPFGYDFSSAFVPDGVRIRGESVHVVGVGGEHYHLLWNCRTAPEVHLRKTGSSSWTQVGQLELIDSVSGISNFDGDGWAAAWTPLDKILENKLGDDVEVRLHERKNPLFGRIDSDLE</sequence>
<gene>
    <name evidence="2" type="ORF">Pla163_18690</name>
</gene>
<protein>
    <submittedName>
        <fullName evidence="2">Uncharacterized protein</fullName>
    </submittedName>
</protein>
<keyword evidence="1" id="KW-0732">Signal</keyword>
<dbReference type="Proteomes" id="UP000319342">
    <property type="component" value="Chromosome"/>
</dbReference>
<evidence type="ECO:0000313" key="2">
    <source>
        <dbReference type="EMBL" id="QDU84755.1"/>
    </source>
</evidence>
<keyword evidence="3" id="KW-1185">Reference proteome</keyword>
<feature type="signal peptide" evidence="1">
    <location>
        <begin position="1"/>
        <end position="24"/>
    </location>
</feature>
<proteinExistence type="predicted"/>
<dbReference type="OrthoDB" id="9832533at2"/>
<evidence type="ECO:0000256" key="1">
    <source>
        <dbReference type="SAM" id="SignalP"/>
    </source>
</evidence>
<accession>A0A518CZY0</accession>
<evidence type="ECO:0000313" key="3">
    <source>
        <dbReference type="Proteomes" id="UP000319342"/>
    </source>
</evidence>
<dbReference type="EMBL" id="CP036290">
    <property type="protein sequence ID" value="QDU84755.1"/>
    <property type="molecule type" value="Genomic_DNA"/>
</dbReference>
<feature type="chain" id="PRO_5021835294" evidence="1">
    <location>
        <begin position="25"/>
        <end position="701"/>
    </location>
</feature>